<keyword evidence="2" id="KW-1185">Reference proteome</keyword>
<evidence type="ECO:0000313" key="2">
    <source>
        <dbReference type="Proteomes" id="UP000054783"/>
    </source>
</evidence>
<name>A0A0V0Z8D5_9BILA</name>
<dbReference type="EMBL" id="JYDQ01000322">
    <property type="protein sequence ID" value="KRY08604.1"/>
    <property type="molecule type" value="Genomic_DNA"/>
</dbReference>
<protein>
    <submittedName>
        <fullName evidence="1">Uncharacterized protein</fullName>
    </submittedName>
</protein>
<organism evidence="1 2">
    <name type="scientific">Trichinella patagoniensis</name>
    <dbReference type="NCBI Taxonomy" id="990121"/>
    <lineage>
        <taxon>Eukaryota</taxon>
        <taxon>Metazoa</taxon>
        <taxon>Ecdysozoa</taxon>
        <taxon>Nematoda</taxon>
        <taxon>Enoplea</taxon>
        <taxon>Dorylaimia</taxon>
        <taxon>Trichinellida</taxon>
        <taxon>Trichinellidae</taxon>
        <taxon>Trichinella</taxon>
    </lineage>
</organism>
<sequence>MTKYHPPDFVNMYCVSKAIECNETLAGFLVANTKCNKCTEDSSNQSANLQNLYFIRLMPNQTFAGIKSIS</sequence>
<dbReference type="Proteomes" id="UP000054783">
    <property type="component" value="Unassembled WGS sequence"/>
</dbReference>
<dbReference type="AlphaFoldDB" id="A0A0V0Z8D5"/>
<proteinExistence type="predicted"/>
<evidence type="ECO:0000313" key="1">
    <source>
        <dbReference type="EMBL" id="KRY08604.1"/>
    </source>
</evidence>
<gene>
    <name evidence="1" type="ORF">T12_4187</name>
</gene>
<accession>A0A0V0Z8D5</accession>
<reference evidence="1 2" key="1">
    <citation type="submission" date="2015-01" db="EMBL/GenBank/DDBJ databases">
        <title>Evolution of Trichinella species and genotypes.</title>
        <authorList>
            <person name="Korhonen P.K."/>
            <person name="Edoardo P."/>
            <person name="Giuseppe L.R."/>
            <person name="Gasser R.B."/>
        </authorList>
    </citation>
    <scope>NUCLEOTIDE SEQUENCE [LARGE SCALE GENOMIC DNA]</scope>
    <source>
        <strain evidence="1">ISS2496</strain>
    </source>
</reference>
<comment type="caution">
    <text evidence="1">The sequence shown here is derived from an EMBL/GenBank/DDBJ whole genome shotgun (WGS) entry which is preliminary data.</text>
</comment>